<evidence type="ECO:0000313" key="2">
    <source>
        <dbReference type="Proteomes" id="UP000001554"/>
    </source>
</evidence>
<dbReference type="AlphaFoldDB" id="A0A9J7MQ03"/>
<dbReference type="KEGG" id="bfo:118415048"/>
<dbReference type="GeneID" id="118415048"/>
<name>A0A9J7MQ03_BRAFL</name>
<keyword evidence="2" id="KW-1185">Reference proteome</keyword>
<dbReference type="Proteomes" id="UP000001554">
    <property type="component" value="Chromosome 4"/>
</dbReference>
<proteinExistence type="predicted"/>
<reference evidence="2" key="1">
    <citation type="journal article" date="2020" name="Nat. Ecol. Evol.">
        <title>Deeply conserved synteny resolves early events in vertebrate evolution.</title>
        <authorList>
            <person name="Simakov O."/>
            <person name="Marletaz F."/>
            <person name="Yue J.X."/>
            <person name="O'Connell B."/>
            <person name="Jenkins J."/>
            <person name="Brandt A."/>
            <person name="Calef R."/>
            <person name="Tung C.H."/>
            <person name="Huang T.K."/>
            <person name="Schmutz J."/>
            <person name="Satoh N."/>
            <person name="Yu J.K."/>
            <person name="Putnam N.H."/>
            <person name="Green R.E."/>
            <person name="Rokhsar D.S."/>
        </authorList>
    </citation>
    <scope>NUCLEOTIDE SEQUENCE [LARGE SCALE GENOMIC DNA]</scope>
    <source>
        <strain evidence="2">S238N-H82</strain>
    </source>
</reference>
<protein>
    <submittedName>
        <fullName evidence="3">Uncharacterized protein LOC118415048</fullName>
    </submittedName>
</protein>
<dbReference type="PROSITE" id="PS51257">
    <property type="entry name" value="PROKAR_LIPOPROTEIN"/>
    <property type="match status" value="1"/>
</dbReference>
<sequence>MKCSFLIILLLGTTLSCLESAPQSFDTESVSKLLSILKAEKGLKWNDQAEEGIETIIEDEEGGQDPEQESEIVKDEIAMAFKRILMLDPSAEMQMKDQFRSILGHDKAEAVFQEAEKIMWQELQEQAKIDQELGLKTSEKKAFSKLVKDVEHGKDPLHERSKIEKKIKEDAAKILSLAPEEQEEEKNRFYAEYGEETGEKVFQAIRIIHEEAEKKAAASEVAHQELQEPAAATS</sequence>
<keyword evidence="1" id="KW-0732">Signal</keyword>
<evidence type="ECO:0000313" key="3">
    <source>
        <dbReference type="RefSeq" id="XP_035675321.1"/>
    </source>
</evidence>
<gene>
    <name evidence="3" type="primary">LOC118415048</name>
</gene>
<evidence type="ECO:0000256" key="1">
    <source>
        <dbReference type="SAM" id="SignalP"/>
    </source>
</evidence>
<feature type="chain" id="PRO_5039919754" evidence="1">
    <location>
        <begin position="21"/>
        <end position="234"/>
    </location>
</feature>
<reference evidence="3" key="2">
    <citation type="submission" date="2025-08" db="UniProtKB">
        <authorList>
            <consortium name="RefSeq"/>
        </authorList>
    </citation>
    <scope>IDENTIFICATION</scope>
    <source>
        <strain evidence="3">S238N-H82</strain>
        <tissue evidence="3">Testes</tissue>
    </source>
</reference>
<organism evidence="2 3">
    <name type="scientific">Branchiostoma floridae</name>
    <name type="common">Florida lancelet</name>
    <name type="synonym">Amphioxus</name>
    <dbReference type="NCBI Taxonomy" id="7739"/>
    <lineage>
        <taxon>Eukaryota</taxon>
        <taxon>Metazoa</taxon>
        <taxon>Chordata</taxon>
        <taxon>Cephalochordata</taxon>
        <taxon>Leptocardii</taxon>
        <taxon>Amphioxiformes</taxon>
        <taxon>Branchiostomatidae</taxon>
        <taxon>Branchiostoma</taxon>
    </lineage>
</organism>
<dbReference type="OrthoDB" id="10026172at2759"/>
<accession>A0A9J7MQ03</accession>
<dbReference type="RefSeq" id="XP_035675321.1">
    <property type="nucleotide sequence ID" value="XM_035819428.1"/>
</dbReference>
<feature type="signal peptide" evidence="1">
    <location>
        <begin position="1"/>
        <end position="20"/>
    </location>
</feature>